<dbReference type="HOGENOM" id="CLU_1053770_0_0_1"/>
<dbReference type="EMBL" id="KI964569">
    <property type="protein sequence ID" value="EUC35847.1"/>
    <property type="molecule type" value="Genomic_DNA"/>
</dbReference>
<dbReference type="KEGG" id="bze:COCCADRAFT_89839"/>
<feature type="compositionally biased region" description="Low complexity" evidence="1">
    <location>
        <begin position="147"/>
        <end position="165"/>
    </location>
</feature>
<feature type="compositionally biased region" description="Low complexity" evidence="1">
    <location>
        <begin position="102"/>
        <end position="115"/>
    </location>
</feature>
<feature type="region of interest" description="Disordered" evidence="1">
    <location>
        <begin position="38"/>
        <end position="185"/>
    </location>
</feature>
<dbReference type="AlphaFoldDB" id="W6Y892"/>
<feature type="compositionally biased region" description="Pro residues" evidence="1">
    <location>
        <begin position="166"/>
        <end position="179"/>
    </location>
</feature>
<gene>
    <name evidence="2" type="ORF">COCCADRAFT_89839</name>
</gene>
<dbReference type="GeneID" id="19152856"/>
<protein>
    <submittedName>
        <fullName evidence="2">Uncharacterized protein</fullName>
    </submittedName>
</protein>
<organism evidence="2 3">
    <name type="scientific">Cochliobolus carbonum (strain 26-R-13)</name>
    <name type="common">Maize leaf spot fungus</name>
    <name type="synonym">Bipolaris zeicola</name>
    <dbReference type="NCBI Taxonomy" id="930089"/>
    <lineage>
        <taxon>Eukaryota</taxon>
        <taxon>Fungi</taxon>
        <taxon>Dikarya</taxon>
        <taxon>Ascomycota</taxon>
        <taxon>Pezizomycotina</taxon>
        <taxon>Dothideomycetes</taxon>
        <taxon>Pleosporomycetidae</taxon>
        <taxon>Pleosporales</taxon>
        <taxon>Pleosporineae</taxon>
        <taxon>Pleosporaceae</taxon>
        <taxon>Bipolaris</taxon>
    </lineage>
</organism>
<feature type="compositionally biased region" description="Basic and acidic residues" evidence="1">
    <location>
        <begin position="51"/>
        <end position="82"/>
    </location>
</feature>
<evidence type="ECO:0000313" key="3">
    <source>
        <dbReference type="Proteomes" id="UP000053841"/>
    </source>
</evidence>
<keyword evidence="3" id="KW-1185">Reference proteome</keyword>
<reference evidence="2 3" key="1">
    <citation type="journal article" date="2013" name="PLoS Genet.">
        <title>Comparative genome structure, secondary metabolite, and effector coding capacity across Cochliobolus pathogens.</title>
        <authorList>
            <person name="Condon B.J."/>
            <person name="Leng Y."/>
            <person name="Wu D."/>
            <person name="Bushley K.E."/>
            <person name="Ohm R.A."/>
            <person name="Otillar R."/>
            <person name="Martin J."/>
            <person name="Schackwitz W."/>
            <person name="Grimwood J."/>
            <person name="MohdZainudin N."/>
            <person name="Xue C."/>
            <person name="Wang R."/>
            <person name="Manning V.A."/>
            <person name="Dhillon B."/>
            <person name="Tu Z.J."/>
            <person name="Steffenson B.J."/>
            <person name="Salamov A."/>
            <person name="Sun H."/>
            <person name="Lowry S."/>
            <person name="LaButti K."/>
            <person name="Han J."/>
            <person name="Copeland A."/>
            <person name="Lindquist E."/>
            <person name="Barry K."/>
            <person name="Schmutz J."/>
            <person name="Baker S.E."/>
            <person name="Ciuffetti L.M."/>
            <person name="Grigoriev I.V."/>
            <person name="Zhong S."/>
            <person name="Turgeon B.G."/>
        </authorList>
    </citation>
    <scope>NUCLEOTIDE SEQUENCE [LARGE SCALE GENOMIC DNA]</scope>
    <source>
        <strain evidence="2 3">26-R-13</strain>
    </source>
</reference>
<dbReference type="Proteomes" id="UP000053841">
    <property type="component" value="Unassembled WGS sequence"/>
</dbReference>
<sequence length="261" mass="29070">MANRESTVENQWQSASGIPSIAEMNARFEARVSMYLGEGVEVMGCGKRKRDSGDEGEGKDGKKKKKEEGSEGERGEEQEKGEGRRRKITMRVRFFSREKNEGSSSEQQQQGPSQPNHAHPMPRKPPSSTLNPKSPPKATRQSSRTQPPLLSASNPPSPTTTTTATMPPPNLNPKQPPLHPHLHVTNEPPIPWDPIPFPCALLPDDHEGAPAAWKRLFPNEEEFGEYGGKPTGWMEKMTWKGGRWVERGEGDVYVERFLGRG</sequence>
<evidence type="ECO:0000256" key="1">
    <source>
        <dbReference type="SAM" id="MobiDB-lite"/>
    </source>
</evidence>
<accession>W6Y892</accession>
<name>W6Y892_COCC2</name>
<dbReference type="OrthoDB" id="3695651at2759"/>
<dbReference type="RefSeq" id="XP_007709877.1">
    <property type="nucleotide sequence ID" value="XM_007711687.1"/>
</dbReference>
<proteinExistence type="predicted"/>
<evidence type="ECO:0000313" key="2">
    <source>
        <dbReference type="EMBL" id="EUC35847.1"/>
    </source>
</evidence>